<dbReference type="RefSeq" id="WP_074591082.1">
    <property type="nucleotide sequence ID" value="NZ_FNEI01000018.1"/>
</dbReference>
<reference evidence="5" key="1">
    <citation type="submission" date="2016-10" db="EMBL/GenBank/DDBJ databases">
        <authorList>
            <person name="Varghese N."/>
            <person name="Submissions S."/>
        </authorList>
    </citation>
    <scope>NUCLEOTIDE SEQUENCE [LARGE SCALE GENOMIC DNA]</scope>
    <source>
        <strain evidence="5">CGMCC 1.10783</strain>
    </source>
</reference>
<keyword evidence="2" id="KW-0238">DNA-binding</keyword>
<proteinExistence type="predicted"/>
<evidence type="ECO:0000256" key="3">
    <source>
        <dbReference type="ARBA" id="ARBA00023163"/>
    </source>
</evidence>
<keyword evidence="3" id="KW-0804">Transcription</keyword>
<dbReference type="AlphaFoldDB" id="A0A1G8X4J7"/>
<dbReference type="SUPFAM" id="SSF46689">
    <property type="entry name" value="Homeodomain-like"/>
    <property type="match status" value="1"/>
</dbReference>
<dbReference type="STRING" id="1045773.SAMN05216555_1185"/>
<dbReference type="EMBL" id="FNEI01000018">
    <property type="protein sequence ID" value="SDJ85391.1"/>
    <property type="molecule type" value="Genomic_DNA"/>
</dbReference>
<gene>
    <name evidence="4" type="ORF">SAMN05216555_1185</name>
</gene>
<dbReference type="InterPro" id="IPR001647">
    <property type="entry name" value="HTH_TetR"/>
</dbReference>
<keyword evidence="5" id="KW-1185">Reference proteome</keyword>
<evidence type="ECO:0000313" key="5">
    <source>
        <dbReference type="Proteomes" id="UP000182130"/>
    </source>
</evidence>
<evidence type="ECO:0000256" key="2">
    <source>
        <dbReference type="ARBA" id="ARBA00023125"/>
    </source>
</evidence>
<sequence>MPEENYLEPYSLDLAAGLPRMAAAPTTPRQQLRYTRILKAAAGFAQRQYDTVSLSDVALRAHVPLGTLFRYFPSPAHLMLAVYRQQLRELGSGHAKPVRLGREKRIDQIPRDSQPPLGVRNALTGVLMEIFHLRVMQPAVEHCLTRSSHSWDGDIPELLREIDALTESVVVSVINDAGRARILLHTVSGLVQLVRCRRLSLFDAEKDLKNACALLAESPTSL</sequence>
<dbReference type="PANTHER" id="PTHR30055">
    <property type="entry name" value="HTH-TYPE TRANSCRIPTIONAL REGULATOR RUTR"/>
    <property type="match status" value="1"/>
</dbReference>
<protein>
    <submittedName>
        <fullName evidence="4">Transcriptional regulator, TetR family</fullName>
    </submittedName>
</protein>
<dbReference type="InterPro" id="IPR009057">
    <property type="entry name" value="Homeodomain-like_sf"/>
</dbReference>
<dbReference type="PROSITE" id="PS50977">
    <property type="entry name" value="HTH_TETR_2"/>
    <property type="match status" value="1"/>
</dbReference>
<accession>A0A1G8X4J7</accession>
<dbReference type="Gene3D" id="1.10.357.10">
    <property type="entry name" value="Tetracycline Repressor, domain 2"/>
    <property type="match status" value="1"/>
</dbReference>
<name>A0A1G8X4J7_9MICC</name>
<dbReference type="OrthoDB" id="3192968at2"/>
<dbReference type="GO" id="GO:0003700">
    <property type="term" value="F:DNA-binding transcription factor activity"/>
    <property type="evidence" value="ECO:0007669"/>
    <property type="project" value="TreeGrafter"/>
</dbReference>
<organism evidence="4 5">
    <name type="scientific">Arthrobacter cupressi</name>
    <dbReference type="NCBI Taxonomy" id="1045773"/>
    <lineage>
        <taxon>Bacteria</taxon>
        <taxon>Bacillati</taxon>
        <taxon>Actinomycetota</taxon>
        <taxon>Actinomycetes</taxon>
        <taxon>Micrococcales</taxon>
        <taxon>Micrococcaceae</taxon>
        <taxon>Arthrobacter</taxon>
    </lineage>
</organism>
<dbReference type="GO" id="GO:0000976">
    <property type="term" value="F:transcription cis-regulatory region binding"/>
    <property type="evidence" value="ECO:0007669"/>
    <property type="project" value="TreeGrafter"/>
</dbReference>
<keyword evidence="1" id="KW-0805">Transcription regulation</keyword>
<evidence type="ECO:0000256" key="1">
    <source>
        <dbReference type="ARBA" id="ARBA00023015"/>
    </source>
</evidence>
<dbReference type="Proteomes" id="UP000182130">
    <property type="component" value="Unassembled WGS sequence"/>
</dbReference>
<evidence type="ECO:0000313" key="4">
    <source>
        <dbReference type="EMBL" id="SDJ85391.1"/>
    </source>
</evidence>
<dbReference type="PANTHER" id="PTHR30055:SF234">
    <property type="entry name" value="HTH-TYPE TRANSCRIPTIONAL REGULATOR BETI"/>
    <property type="match status" value="1"/>
</dbReference>
<dbReference type="Pfam" id="PF00440">
    <property type="entry name" value="TetR_N"/>
    <property type="match status" value="1"/>
</dbReference>
<dbReference type="InterPro" id="IPR050109">
    <property type="entry name" value="HTH-type_TetR-like_transc_reg"/>
</dbReference>